<protein>
    <submittedName>
        <fullName evidence="1">Uncharacterized protein</fullName>
    </submittedName>
</protein>
<organism evidence="1 2">
    <name type="scientific">Caerostris darwini</name>
    <dbReference type="NCBI Taxonomy" id="1538125"/>
    <lineage>
        <taxon>Eukaryota</taxon>
        <taxon>Metazoa</taxon>
        <taxon>Ecdysozoa</taxon>
        <taxon>Arthropoda</taxon>
        <taxon>Chelicerata</taxon>
        <taxon>Arachnida</taxon>
        <taxon>Araneae</taxon>
        <taxon>Araneomorphae</taxon>
        <taxon>Entelegynae</taxon>
        <taxon>Araneoidea</taxon>
        <taxon>Araneidae</taxon>
        <taxon>Caerostris</taxon>
    </lineage>
</organism>
<accession>A0AAV4ULD8</accession>
<dbReference type="AlphaFoldDB" id="A0AAV4ULD8"/>
<comment type="caution">
    <text evidence="1">The sequence shown here is derived from an EMBL/GenBank/DDBJ whole genome shotgun (WGS) entry which is preliminary data.</text>
</comment>
<keyword evidence="2" id="KW-1185">Reference proteome</keyword>
<reference evidence="1 2" key="1">
    <citation type="submission" date="2021-06" db="EMBL/GenBank/DDBJ databases">
        <title>Caerostris darwini draft genome.</title>
        <authorList>
            <person name="Kono N."/>
            <person name="Arakawa K."/>
        </authorList>
    </citation>
    <scope>NUCLEOTIDE SEQUENCE [LARGE SCALE GENOMIC DNA]</scope>
</reference>
<proteinExistence type="predicted"/>
<evidence type="ECO:0000313" key="2">
    <source>
        <dbReference type="Proteomes" id="UP001054837"/>
    </source>
</evidence>
<gene>
    <name evidence="1" type="ORF">CDAR_607991</name>
</gene>
<sequence length="151" mass="17558">MISREITHRIKQNQQRSQKDRLCLQSLFTPIVHGKRKEKKKKGYKNLLMRTTQDTEIFHSLVTLSLATMRPTNRDLSGNDTSSADSKNRAWTDSFRQKTMAVNHYLLCSKMITSGHSYRVGEKLFAIYCRDLFGCEHEICPNGLLKDNRHI</sequence>
<dbReference type="EMBL" id="BPLQ01011519">
    <property type="protein sequence ID" value="GIY58584.1"/>
    <property type="molecule type" value="Genomic_DNA"/>
</dbReference>
<name>A0AAV4ULD8_9ARAC</name>
<evidence type="ECO:0000313" key="1">
    <source>
        <dbReference type="EMBL" id="GIY58584.1"/>
    </source>
</evidence>
<dbReference type="Proteomes" id="UP001054837">
    <property type="component" value="Unassembled WGS sequence"/>
</dbReference>